<name>A0A7K1Y2J3_9SPHI</name>
<dbReference type="GO" id="GO:0006355">
    <property type="term" value="P:regulation of DNA-templated transcription"/>
    <property type="evidence" value="ECO:0007669"/>
    <property type="project" value="TreeGrafter"/>
</dbReference>
<dbReference type="InterPro" id="IPR015915">
    <property type="entry name" value="Kelch-typ_b-propeller"/>
</dbReference>
<evidence type="ECO:0000256" key="2">
    <source>
        <dbReference type="SAM" id="SignalP"/>
    </source>
</evidence>
<dbReference type="Gene3D" id="2.120.10.80">
    <property type="entry name" value="Kelch-type beta propeller"/>
    <property type="match status" value="1"/>
</dbReference>
<proteinExistence type="predicted"/>
<keyword evidence="1" id="KW-0472">Membrane</keyword>
<feature type="chain" id="PRO_5029771881" evidence="2">
    <location>
        <begin position="23"/>
        <end position="851"/>
    </location>
</feature>
<evidence type="ECO:0000313" key="3">
    <source>
        <dbReference type="EMBL" id="MXV17229.1"/>
    </source>
</evidence>
<gene>
    <name evidence="3" type="ORF">GS398_18165</name>
</gene>
<dbReference type="PANTHER" id="PTHR35807">
    <property type="entry name" value="TRANSCRIPTIONAL REGULATOR REDD-RELATED"/>
    <property type="match status" value="1"/>
</dbReference>
<dbReference type="SUPFAM" id="SSF50965">
    <property type="entry name" value="Galactose oxidase, central domain"/>
    <property type="match status" value="1"/>
</dbReference>
<sequence length="851" mass="97309">MRTFLKYLGALAAILCCFGRSAYPQSYGLQVAGSEVVQDERTGIDLSPGGSLCLGQDFELSFDLGFVPDQVDYFGYIVRIIDSRKQNIDLIYDKDASIKRHLRLVMGEVSVSFPYNIDKSDYFNGWLKISFRYSGKNNLLTFTAGGGKYTIKLGQPLDDCVNIFFGANTFADFQTTDVPPMRLRDIGIRKNNKLKYHWPLDDATGTGIKDLVSGSMAMISNPQWIRQKHTKWKMLADFTVRGPVSVAFDEGNDRVYIVGTDSMYRYSVRHDSLSGVSYRSGHQNVLLGSQSYVNARNGKLYTIYIDQDMVSVYDPAERRWSRNFSLPDPLTNYWHYNKFYSPGEDAFYLFGGYGHFMYKNTLQRLDMATGKKSMVKYSGDFFTPRYLAGLGTTENGAYIIGGYGSNKGKQILKSRNLYDLLYYDRKLNRFKRIYELKPVPEDFVFGNSIVIDEKEGVYYGLVFPKHKFKSTLQLVKGSLSKPVLERLGDEIPFQFQDIRSYADLFYSKQLNRFVAASLYLDDNDVTHVGIFSLSSPALAGVPVRGAAVSQVRRFLYPAITVLVLLAAGLFFYYTRRKKSGLQPPRLNHKQPADTQISNDHTPVIPENGQPHHANIVYLFGDFQIVDKDGTDITRQFTPLVKELFLILLLYNLRWERGISSEKLKEMLWPDKSAESASNNRSVNIAKLKALLDRMGNCHMSNDTGTWRMLIDHSSIYIDYYDYLAIVRDKKGINEEKIAKLAAIGQRGNILANLNYEWLDTFKSETANEVTDTFIHFINTINLQEHPELIIQVASYIFNFDPVNEDAMILKCRALVHLGKHSLAKATFENFRQEYRAIYNEEFNYDFKSVLR</sequence>
<dbReference type="Proteomes" id="UP000451233">
    <property type="component" value="Unassembled WGS sequence"/>
</dbReference>
<dbReference type="PANTHER" id="PTHR35807:SF1">
    <property type="entry name" value="TRANSCRIPTIONAL REGULATOR REDD"/>
    <property type="match status" value="1"/>
</dbReference>
<keyword evidence="1" id="KW-0812">Transmembrane</keyword>
<comment type="caution">
    <text evidence="3">The sequence shown here is derived from an EMBL/GenBank/DDBJ whole genome shotgun (WGS) entry which is preliminary data.</text>
</comment>
<keyword evidence="4" id="KW-1185">Reference proteome</keyword>
<dbReference type="EMBL" id="WVHS01000004">
    <property type="protein sequence ID" value="MXV17229.1"/>
    <property type="molecule type" value="Genomic_DNA"/>
</dbReference>
<organism evidence="3 4">
    <name type="scientific">Hufsiella ginkgonis</name>
    <dbReference type="NCBI Taxonomy" id="2695274"/>
    <lineage>
        <taxon>Bacteria</taxon>
        <taxon>Pseudomonadati</taxon>
        <taxon>Bacteroidota</taxon>
        <taxon>Sphingobacteriia</taxon>
        <taxon>Sphingobacteriales</taxon>
        <taxon>Sphingobacteriaceae</taxon>
        <taxon>Hufsiella</taxon>
    </lineage>
</organism>
<dbReference type="InterPro" id="IPR011043">
    <property type="entry name" value="Gal_Oxase/kelch_b-propeller"/>
</dbReference>
<feature type="signal peptide" evidence="2">
    <location>
        <begin position="1"/>
        <end position="22"/>
    </location>
</feature>
<feature type="transmembrane region" description="Helical" evidence="1">
    <location>
        <begin position="554"/>
        <end position="573"/>
    </location>
</feature>
<keyword evidence="1" id="KW-1133">Transmembrane helix</keyword>
<dbReference type="AlphaFoldDB" id="A0A7K1Y2J3"/>
<dbReference type="RefSeq" id="WP_160908225.1">
    <property type="nucleotide sequence ID" value="NZ_WVHS01000004.1"/>
</dbReference>
<evidence type="ECO:0000256" key="1">
    <source>
        <dbReference type="SAM" id="Phobius"/>
    </source>
</evidence>
<dbReference type="InterPro" id="IPR051677">
    <property type="entry name" value="AfsR-DnrI-RedD_regulator"/>
</dbReference>
<reference evidence="3 4" key="1">
    <citation type="submission" date="2019-11" db="EMBL/GenBank/DDBJ databases">
        <title>Pedobacter sp. HMF7056 Genome sequencing and assembly.</title>
        <authorList>
            <person name="Kang H."/>
            <person name="Kim H."/>
            <person name="Joh K."/>
        </authorList>
    </citation>
    <scope>NUCLEOTIDE SEQUENCE [LARGE SCALE GENOMIC DNA]</scope>
    <source>
        <strain evidence="3 4">HMF7056</strain>
    </source>
</reference>
<evidence type="ECO:0000313" key="4">
    <source>
        <dbReference type="Proteomes" id="UP000451233"/>
    </source>
</evidence>
<accession>A0A7K1Y2J3</accession>
<dbReference type="GO" id="GO:0003677">
    <property type="term" value="F:DNA binding"/>
    <property type="evidence" value="ECO:0007669"/>
    <property type="project" value="TreeGrafter"/>
</dbReference>
<keyword evidence="2" id="KW-0732">Signal</keyword>
<protein>
    <submittedName>
        <fullName evidence="3">Galactose oxidase</fullName>
    </submittedName>
</protein>